<dbReference type="GeneID" id="83217766"/>
<dbReference type="AlphaFoldDB" id="A0AAD7UXN5"/>
<reference evidence="1 2" key="1">
    <citation type="submission" date="2023-03" db="EMBL/GenBank/DDBJ databases">
        <title>Genome sequence of Lichtheimia ornata CBS 291.66.</title>
        <authorList>
            <person name="Mohabir J.T."/>
            <person name="Shea T.P."/>
            <person name="Kurbessoian T."/>
            <person name="Berby B."/>
            <person name="Fontaine J."/>
            <person name="Livny J."/>
            <person name="Gnirke A."/>
            <person name="Stajich J.E."/>
            <person name="Cuomo C.A."/>
        </authorList>
    </citation>
    <scope>NUCLEOTIDE SEQUENCE [LARGE SCALE GENOMIC DNA]</scope>
    <source>
        <strain evidence="1">CBS 291.66</strain>
    </source>
</reference>
<sequence length="221" mass="24289">MTSPTCTSSSAASSSHGVNLCEHPVVDAMLENQGEPTTLMAIKHALAHFGIAASFDLDSNLPSALHDGNGTSACPLAPQEESFPSATIFMLPDLGPDEVEPVCIGPLDTSVPVKKARTMEPEKEGDKVKKFKMYMRKLEPVSEVHVDTHRLLDFTLFRDIYLHSGMLNGRLPTMRYDDIWPVVKHKHPLSIHTATFFDVCCDFGGQASYHQGLWKAHCKGI</sequence>
<organism evidence="1 2">
    <name type="scientific">Lichtheimia ornata</name>
    <dbReference type="NCBI Taxonomy" id="688661"/>
    <lineage>
        <taxon>Eukaryota</taxon>
        <taxon>Fungi</taxon>
        <taxon>Fungi incertae sedis</taxon>
        <taxon>Mucoromycota</taxon>
        <taxon>Mucoromycotina</taxon>
        <taxon>Mucoromycetes</taxon>
        <taxon>Mucorales</taxon>
        <taxon>Lichtheimiaceae</taxon>
        <taxon>Lichtheimia</taxon>
    </lineage>
</organism>
<dbReference type="RefSeq" id="XP_058338940.1">
    <property type="nucleotide sequence ID" value="XM_058490344.1"/>
</dbReference>
<evidence type="ECO:0000313" key="1">
    <source>
        <dbReference type="EMBL" id="KAJ8654026.1"/>
    </source>
</evidence>
<proteinExistence type="predicted"/>
<name>A0AAD7UXN5_9FUNG</name>
<accession>A0AAD7UXN5</accession>
<keyword evidence="2" id="KW-1185">Reference proteome</keyword>
<dbReference type="Proteomes" id="UP001234581">
    <property type="component" value="Unassembled WGS sequence"/>
</dbReference>
<gene>
    <name evidence="1" type="ORF">O0I10_010362</name>
</gene>
<evidence type="ECO:0000313" key="2">
    <source>
        <dbReference type="Proteomes" id="UP001234581"/>
    </source>
</evidence>
<protein>
    <submittedName>
        <fullName evidence="1">Uncharacterized protein</fullName>
    </submittedName>
</protein>
<dbReference type="EMBL" id="JARTCD010000068">
    <property type="protein sequence ID" value="KAJ8654026.1"/>
    <property type="molecule type" value="Genomic_DNA"/>
</dbReference>
<comment type="caution">
    <text evidence="1">The sequence shown here is derived from an EMBL/GenBank/DDBJ whole genome shotgun (WGS) entry which is preliminary data.</text>
</comment>